<dbReference type="RefSeq" id="WP_125563168.1">
    <property type="nucleotide sequence ID" value="NZ_RBVX01000095.1"/>
</dbReference>
<dbReference type="EMBL" id="RBVX01000095">
    <property type="protein sequence ID" value="RSL29095.1"/>
    <property type="molecule type" value="Genomic_DNA"/>
</dbReference>
<accession>A0A428MSM7</accession>
<organism evidence="1 2">
    <name type="scientific">Salibacterium salarium</name>
    <dbReference type="NCBI Taxonomy" id="284579"/>
    <lineage>
        <taxon>Bacteria</taxon>
        <taxon>Bacillati</taxon>
        <taxon>Bacillota</taxon>
        <taxon>Bacilli</taxon>
        <taxon>Bacillales</taxon>
        <taxon>Bacillaceae</taxon>
    </lineage>
</organism>
<reference evidence="1 2" key="1">
    <citation type="submission" date="2018-10" db="EMBL/GenBank/DDBJ databases">
        <title>Draft genome sequence of Bacillus salarius IM0101, isolated from a hypersaline soil in Inner Mongolia, China.</title>
        <authorList>
            <person name="Yamprayoonswat W."/>
            <person name="Boonvisut S."/>
            <person name="Jumpathong W."/>
            <person name="Sittihan S."/>
            <person name="Ruangsuj P."/>
            <person name="Wanthongcharoen S."/>
            <person name="Thongpramul N."/>
            <person name="Pimmason S."/>
            <person name="Yu B."/>
            <person name="Yasawong M."/>
        </authorList>
    </citation>
    <scope>NUCLEOTIDE SEQUENCE [LARGE SCALE GENOMIC DNA]</scope>
    <source>
        <strain evidence="1 2">IM0101</strain>
    </source>
</reference>
<comment type="caution">
    <text evidence="1">The sequence shown here is derived from an EMBL/GenBank/DDBJ whole genome shotgun (WGS) entry which is preliminary data.</text>
</comment>
<sequence length="128" mass="14275">MPKAGGNFTINLDDFVRTLNATGDNIGEAAQDGMKDIARSWKQQSRDEAPIDTGQLRRDISEKLNVGGGANVEIEMSSNTNNGSFNYAYYQHEVRGNKYLDTVAEENEDKWRKSLEDKLESAAKKAGW</sequence>
<gene>
    <name evidence="1" type="ORF">D7Z54_33060</name>
</gene>
<evidence type="ECO:0000313" key="1">
    <source>
        <dbReference type="EMBL" id="RSL29095.1"/>
    </source>
</evidence>
<dbReference type="OrthoDB" id="2476432at2"/>
<evidence type="ECO:0000313" key="2">
    <source>
        <dbReference type="Proteomes" id="UP000275076"/>
    </source>
</evidence>
<protein>
    <submittedName>
        <fullName evidence="1">HK97 gp10 family phage protein</fullName>
    </submittedName>
</protein>
<dbReference type="Pfam" id="PF04883">
    <property type="entry name" value="HK97-gp10_like"/>
    <property type="match status" value="1"/>
</dbReference>
<proteinExistence type="predicted"/>
<dbReference type="AlphaFoldDB" id="A0A428MSM7"/>
<dbReference type="Proteomes" id="UP000275076">
    <property type="component" value="Unassembled WGS sequence"/>
</dbReference>
<dbReference type="InterPro" id="IPR010064">
    <property type="entry name" value="HK97-gp10_tail"/>
</dbReference>
<keyword evidence="2" id="KW-1185">Reference proteome</keyword>
<name>A0A428MSM7_9BACI</name>